<comment type="caution">
    <text evidence="3">The sequence shown here is derived from an EMBL/GenBank/DDBJ whole genome shotgun (WGS) entry which is preliminary data.</text>
</comment>
<evidence type="ECO:0000256" key="1">
    <source>
        <dbReference type="SAM" id="MobiDB-lite"/>
    </source>
</evidence>
<dbReference type="SUPFAM" id="SSF50249">
    <property type="entry name" value="Nucleic acid-binding proteins"/>
    <property type="match status" value="1"/>
</dbReference>
<dbReference type="AlphaFoldDB" id="A0A8X7WM25"/>
<evidence type="ECO:0000313" key="4">
    <source>
        <dbReference type="Proteomes" id="UP000886595"/>
    </source>
</evidence>
<dbReference type="Gene3D" id="2.40.50.140">
    <property type="entry name" value="Nucleic acid-binding proteins"/>
    <property type="match status" value="1"/>
</dbReference>
<dbReference type="InterPro" id="IPR012340">
    <property type="entry name" value="NA-bd_OB-fold"/>
</dbReference>
<keyword evidence="4" id="KW-1185">Reference proteome</keyword>
<protein>
    <recommendedName>
        <fullName evidence="2">Replication factor A C-terminal domain-containing protein</fullName>
    </recommendedName>
</protein>
<feature type="domain" description="Replication factor A C-terminal" evidence="2">
    <location>
        <begin position="32"/>
        <end position="112"/>
    </location>
</feature>
<dbReference type="InterPro" id="IPR013955">
    <property type="entry name" value="Rep_factor-A_C"/>
</dbReference>
<sequence>MTRKPEEQLKEIGSKLDPPPSSKDSLLKLYADNGWCYVACSKCSRKLQRTVSTFTCARCANSHAVGALRYRDEMAISDDTAEGTFVWFDGVMTKLHNLRASDVAQMLGDDDDGVTTSQFLLWCETSQFS</sequence>
<name>A0A8X7WM25_BRACI</name>
<reference evidence="3 4" key="1">
    <citation type="submission" date="2020-02" db="EMBL/GenBank/DDBJ databases">
        <authorList>
            <person name="Ma Q."/>
            <person name="Huang Y."/>
            <person name="Song X."/>
            <person name="Pei D."/>
        </authorList>
    </citation>
    <scope>NUCLEOTIDE SEQUENCE [LARGE SCALE GENOMIC DNA]</scope>
    <source>
        <strain evidence="3">Sxm20200214</strain>
        <tissue evidence="3">Leaf</tissue>
    </source>
</reference>
<dbReference type="Proteomes" id="UP000886595">
    <property type="component" value="Unassembled WGS sequence"/>
</dbReference>
<dbReference type="EMBL" id="JAAMPC010000001">
    <property type="protein sequence ID" value="KAG2332231.1"/>
    <property type="molecule type" value="Genomic_DNA"/>
</dbReference>
<feature type="region of interest" description="Disordered" evidence="1">
    <location>
        <begin position="1"/>
        <end position="22"/>
    </location>
</feature>
<evidence type="ECO:0000313" key="3">
    <source>
        <dbReference type="EMBL" id="KAG2332231.1"/>
    </source>
</evidence>
<dbReference type="PANTHER" id="PTHR47165:SF4">
    <property type="entry name" value="OS03G0429900 PROTEIN"/>
    <property type="match status" value="1"/>
</dbReference>
<dbReference type="PANTHER" id="PTHR47165">
    <property type="entry name" value="OS03G0429900 PROTEIN"/>
    <property type="match status" value="1"/>
</dbReference>
<evidence type="ECO:0000259" key="2">
    <source>
        <dbReference type="Pfam" id="PF08646"/>
    </source>
</evidence>
<dbReference type="Pfam" id="PF08646">
    <property type="entry name" value="Rep_fac-A_C"/>
    <property type="match status" value="1"/>
</dbReference>
<gene>
    <name evidence="3" type="ORF">Bca52824_003411</name>
</gene>
<dbReference type="OrthoDB" id="1111410at2759"/>
<accession>A0A8X7WM25</accession>
<feature type="compositionally biased region" description="Basic and acidic residues" evidence="1">
    <location>
        <begin position="1"/>
        <end position="14"/>
    </location>
</feature>
<proteinExistence type="predicted"/>
<organism evidence="3 4">
    <name type="scientific">Brassica carinata</name>
    <name type="common">Ethiopian mustard</name>
    <name type="synonym">Abyssinian cabbage</name>
    <dbReference type="NCBI Taxonomy" id="52824"/>
    <lineage>
        <taxon>Eukaryota</taxon>
        <taxon>Viridiplantae</taxon>
        <taxon>Streptophyta</taxon>
        <taxon>Embryophyta</taxon>
        <taxon>Tracheophyta</taxon>
        <taxon>Spermatophyta</taxon>
        <taxon>Magnoliopsida</taxon>
        <taxon>eudicotyledons</taxon>
        <taxon>Gunneridae</taxon>
        <taxon>Pentapetalae</taxon>
        <taxon>rosids</taxon>
        <taxon>malvids</taxon>
        <taxon>Brassicales</taxon>
        <taxon>Brassicaceae</taxon>
        <taxon>Brassiceae</taxon>
        <taxon>Brassica</taxon>
    </lineage>
</organism>